<evidence type="ECO:0000313" key="1">
    <source>
        <dbReference type="EMBL" id="VEL23975.1"/>
    </source>
</evidence>
<accession>A0A448WZB6</accession>
<proteinExistence type="predicted"/>
<sequence length="136" mass="14647">SAQIVCARPKGTPNYPDDATRTQSDFAAGVTPFAQPTGFEPGLDGFALKLAQPPSHSCGWGAKAPPIPACEWINDAYTIAEPDVWRQLSGTDRPVLEASLATDCAGRWRPVELVRLSGQLGLHNRWGDFLARCNGE</sequence>
<comment type="caution">
    <text evidence="1">The sequence shown here is derived from an EMBL/GenBank/DDBJ whole genome shotgun (WGS) entry which is preliminary data.</text>
</comment>
<feature type="non-terminal residue" evidence="1">
    <location>
        <position position="1"/>
    </location>
</feature>
<protein>
    <submittedName>
        <fullName evidence="1">Uncharacterized protein</fullName>
    </submittedName>
</protein>
<reference evidence="1" key="1">
    <citation type="submission" date="2018-11" db="EMBL/GenBank/DDBJ databases">
        <authorList>
            <consortium name="Pathogen Informatics"/>
        </authorList>
    </citation>
    <scope>NUCLEOTIDE SEQUENCE</scope>
</reference>
<dbReference type="AlphaFoldDB" id="A0A448WZB6"/>
<name>A0A448WZB6_9PLAT</name>
<evidence type="ECO:0000313" key="2">
    <source>
        <dbReference type="Proteomes" id="UP000784294"/>
    </source>
</evidence>
<gene>
    <name evidence="1" type="ORF">PXEA_LOCUS17415</name>
</gene>
<organism evidence="1 2">
    <name type="scientific">Protopolystoma xenopodis</name>
    <dbReference type="NCBI Taxonomy" id="117903"/>
    <lineage>
        <taxon>Eukaryota</taxon>
        <taxon>Metazoa</taxon>
        <taxon>Spiralia</taxon>
        <taxon>Lophotrochozoa</taxon>
        <taxon>Platyhelminthes</taxon>
        <taxon>Monogenea</taxon>
        <taxon>Polyopisthocotylea</taxon>
        <taxon>Polystomatidea</taxon>
        <taxon>Polystomatidae</taxon>
        <taxon>Protopolystoma</taxon>
    </lineage>
</organism>
<dbReference type="EMBL" id="CAAALY010065082">
    <property type="protein sequence ID" value="VEL23975.1"/>
    <property type="molecule type" value="Genomic_DNA"/>
</dbReference>
<keyword evidence="2" id="KW-1185">Reference proteome</keyword>
<dbReference type="Proteomes" id="UP000784294">
    <property type="component" value="Unassembled WGS sequence"/>
</dbReference>